<accession>A0A834V9S5</accession>
<dbReference type="InterPro" id="IPR015915">
    <property type="entry name" value="Kelch-typ_b-propeller"/>
</dbReference>
<reference evidence="6" key="1">
    <citation type="journal article" date="2020" name="PLoS Negl. Trop. Dis.">
        <title>High-quality nuclear genome for Sarcoptes scabiei-A critical resource for a neglected parasite.</title>
        <authorList>
            <person name="Korhonen P.K."/>
            <person name="Gasser R.B."/>
            <person name="Ma G."/>
            <person name="Wang T."/>
            <person name="Stroehlein A.J."/>
            <person name="Young N.D."/>
            <person name="Ang C.S."/>
            <person name="Fernando D.D."/>
            <person name="Lu H.C."/>
            <person name="Taylor S."/>
            <person name="Reynolds S.L."/>
            <person name="Mofiz E."/>
            <person name="Najaraj S.H."/>
            <person name="Gowda H."/>
            <person name="Madugundu A."/>
            <person name="Renuse S."/>
            <person name="Holt D."/>
            <person name="Pandey A."/>
            <person name="Papenfuss A.T."/>
            <person name="Fischer K."/>
        </authorList>
    </citation>
    <scope>NUCLEOTIDE SEQUENCE [LARGE SCALE GENOMIC DNA]</scope>
</reference>
<dbReference type="InterPro" id="IPR051568">
    <property type="entry name" value="LZTR1/Attractin"/>
</dbReference>
<evidence type="ECO:0000313" key="6">
    <source>
        <dbReference type="Proteomes" id="UP000070412"/>
    </source>
</evidence>
<sequence length="1161" mass="132835">MWCQVQTTPSINGEGCPLVRSKHAMSLATDGRIYLYGGKSLLNQTLRDLWRFDTDQNRWELVSSKAITTVPTTVQSNDFVRCSLPEPNSSNRQTEASLTMLGSSQSCHTSSSAILESNDFINPDFPNESSSPPPLQEHTIVSYDNKLYIFGGEIGYATDETPLWIYDLKRCVWRKFSTEYRLANRLNASISSRPLGRRGHSAVVYRNLMCIFGGYQDIKGSTSEIWYFDLDTEEWYLEGNNFRKEASPSVRHGHSAVVYQESMFIYGGMSNLNIKGDFWSWNFELKQWNRIKTNKNPGILAFHSAIVVLDSMFVYGGERSNGNHVNDLWRFRFANQTWEHIEIKGIAPSCRTRHVAIANPFLKELESSLSFRNGTKQNVWYRSESNLKSNNIVGDDVDDQREKESTSSFEEISSQTFPDQSIRETSFVAATKEKTNQQIKSISMCFNQPPQPPPRSKTLTIEQISRKHDQSRNVDCEEVNEKKIDRNNQCNSITIDNLLKELDAIESINKKTESIDQNFSSERKFCENYSDKENRENQRDCSENIKNIDVNVENVGTECEKNKLLLNEITNTVTKVRMRSRRARDREQKPHRPYSDFYAVNERNKQSSLFKTTAATITSPSTNKDDFGLDELDNDEIRFKRRSIQESMSYYSLCFSTPPSHAKQLSIAPGMIDFENDSLRKASKDVMFETGKISMSDINELNVINETKNSSESLLDRSVDRSNFIESDLIEKNLVHSRTKTAKPRIDSSSLELEFIKSSSLFNYDSIRKDQTYDSYHLTIDISPDFEKELKFSTDSTPLNNHLGSLSSMDQYESDTSRTLAHLDMLEDYLEPEDMLEIITESQNEEEIITRSLMKMKSIPRTPGMNRKILDGNQIKSVDIDKNADYDDSDQRTDETDQQQSSITATKKTPPLSSLSAASVSNSSSGYQSLISSSGGDSNFIGNGSFDTISSQSLSGSSSFINQHQCRQQHYQNQNEYSISAQKLVSKLNDSLLNFDIPSDNHHQQELNELKCSSAQLTNQKRLRGFLFNYISRYGQHHRQPNREPEIIKEVIDEVQYASQTISSPTTLKMKRSGNSKINSLNIPIKSETIIKEHFSNHNYHHCLNDHRNHTDCKTSLANEKLIRIKQKQNPIFCLYVFGGKEDCITGVLNKKSMTVWKYYL</sequence>
<keyword evidence="1" id="KW-0880">Kelch repeat</keyword>
<dbReference type="AlphaFoldDB" id="A0A834V9S5"/>
<feature type="compositionally biased region" description="Polar residues" evidence="3">
    <location>
        <begin position="898"/>
        <end position="907"/>
    </location>
</feature>
<dbReference type="SUPFAM" id="SSF117281">
    <property type="entry name" value="Kelch motif"/>
    <property type="match status" value="2"/>
</dbReference>
<dbReference type="InterPro" id="IPR006652">
    <property type="entry name" value="Kelch_1"/>
</dbReference>
<evidence type="ECO:0000256" key="3">
    <source>
        <dbReference type="SAM" id="MobiDB-lite"/>
    </source>
</evidence>
<dbReference type="Gene3D" id="2.120.10.80">
    <property type="entry name" value="Kelch-type beta propeller"/>
    <property type="match status" value="2"/>
</dbReference>
<dbReference type="Pfam" id="PF01344">
    <property type="entry name" value="Kelch_1"/>
    <property type="match status" value="1"/>
</dbReference>
<proteinExistence type="predicted"/>
<feature type="region of interest" description="Disordered" evidence="3">
    <location>
        <begin position="391"/>
        <end position="420"/>
    </location>
</feature>
<dbReference type="Proteomes" id="UP000070412">
    <property type="component" value="Unassembled WGS sequence"/>
</dbReference>
<dbReference type="EnsemblMetazoa" id="SSS_1651s_mrna">
    <property type="protein sequence ID" value="KAF7489702.1"/>
    <property type="gene ID" value="SSS_1651"/>
</dbReference>
<feature type="compositionally biased region" description="Polar residues" evidence="3">
    <location>
        <begin position="406"/>
        <end position="419"/>
    </location>
</feature>
<dbReference type="GO" id="GO:0005794">
    <property type="term" value="C:Golgi apparatus"/>
    <property type="evidence" value="ECO:0007669"/>
    <property type="project" value="TreeGrafter"/>
</dbReference>
<reference evidence="4" key="2">
    <citation type="submission" date="2020-01" db="EMBL/GenBank/DDBJ databases">
        <authorList>
            <person name="Korhonen P.K.K."/>
            <person name="Guangxu M.G."/>
            <person name="Wang T.W."/>
            <person name="Stroehlein A.J.S."/>
            <person name="Young N.D."/>
            <person name="Ang C.-S.A."/>
            <person name="Fernando D.W.F."/>
            <person name="Lu H.L."/>
            <person name="Taylor S.T."/>
            <person name="Ehtesham M.E.M."/>
            <person name="Najaraj S.H.N."/>
            <person name="Harsha G.H.G."/>
            <person name="Madugundu A.M."/>
            <person name="Renuse S.R."/>
            <person name="Holt D.H."/>
            <person name="Pandey A.P."/>
            <person name="Papenfuss A.P."/>
            <person name="Gasser R.B.G."/>
            <person name="Fischer K.F."/>
        </authorList>
    </citation>
    <scope>NUCLEOTIDE SEQUENCE</scope>
    <source>
        <strain evidence="4">SSS_KF_BRIS2020</strain>
    </source>
</reference>
<dbReference type="OrthoDB" id="432528at2759"/>
<evidence type="ECO:0000313" key="5">
    <source>
        <dbReference type="EnsemblMetazoa" id="KAF7489702.1"/>
    </source>
</evidence>
<organism evidence="4">
    <name type="scientific">Sarcoptes scabiei</name>
    <name type="common">Itch mite</name>
    <name type="synonym">Acarus scabiei</name>
    <dbReference type="NCBI Taxonomy" id="52283"/>
    <lineage>
        <taxon>Eukaryota</taxon>
        <taxon>Metazoa</taxon>
        <taxon>Ecdysozoa</taxon>
        <taxon>Arthropoda</taxon>
        <taxon>Chelicerata</taxon>
        <taxon>Arachnida</taxon>
        <taxon>Acari</taxon>
        <taxon>Acariformes</taxon>
        <taxon>Sarcoptiformes</taxon>
        <taxon>Astigmata</taxon>
        <taxon>Psoroptidia</taxon>
        <taxon>Sarcoptoidea</taxon>
        <taxon>Sarcoptidae</taxon>
        <taxon>Sarcoptinae</taxon>
        <taxon>Sarcoptes</taxon>
    </lineage>
</organism>
<name>A0A834V9S5_SARSC</name>
<feature type="region of interest" description="Disordered" evidence="3">
    <location>
        <begin position="880"/>
        <end position="920"/>
    </location>
</feature>
<evidence type="ECO:0000256" key="2">
    <source>
        <dbReference type="ARBA" id="ARBA00022737"/>
    </source>
</evidence>
<gene>
    <name evidence="4" type="ORF">SSS_1651</name>
</gene>
<dbReference type="PANTHER" id="PTHR46376:SF1">
    <property type="entry name" value="LEUCINE-ZIPPER-LIKE TRANSCRIPTIONAL REGULATOR 1"/>
    <property type="match status" value="1"/>
</dbReference>
<reference evidence="5" key="3">
    <citation type="submission" date="2022-06" db="UniProtKB">
        <authorList>
            <consortium name="EnsemblMetazoa"/>
        </authorList>
    </citation>
    <scope>IDENTIFICATION</scope>
</reference>
<keyword evidence="6" id="KW-1185">Reference proteome</keyword>
<evidence type="ECO:0000256" key="1">
    <source>
        <dbReference type="ARBA" id="ARBA00022441"/>
    </source>
</evidence>
<dbReference type="PANTHER" id="PTHR46376">
    <property type="entry name" value="LEUCINE-ZIPPER-LIKE TRANSCRIPTIONAL REGULATOR 1"/>
    <property type="match status" value="1"/>
</dbReference>
<evidence type="ECO:0000313" key="4">
    <source>
        <dbReference type="EMBL" id="KAF7489702.1"/>
    </source>
</evidence>
<dbReference type="Pfam" id="PF24681">
    <property type="entry name" value="Kelch_KLHDC2_KLHL20_DRC7"/>
    <property type="match status" value="1"/>
</dbReference>
<keyword evidence="2" id="KW-0677">Repeat</keyword>
<protein>
    <submittedName>
        <fullName evidence="4">Ras guanine nucleotide exchange factor F</fullName>
    </submittedName>
</protein>
<dbReference type="EMBL" id="WVUK01000064">
    <property type="protein sequence ID" value="KAF7489702.1"/>
    <property type="molecule type" value="Genomic_DNA"/>
</dbReference>
<feature type="compositionally biased region" description="Basic and acidic residues" evidence="3">
    <location>
        <begin position="880"/>
        <end position="895"/>
    </location>
</feature>